<accession>A0ABU1JVH5</accession>
<dbReference type="RefSeq" id="WP_309796876.1">
    <property type="nucleotide sequence ID" value="NZ_JAVDPW010000007.1"/>
</dbReference>
<dbReference type="InterPro" id="IPR005000">
    <property type="entry name" value="Aldolase/citrate-lyase_domain"/>
</dbReference>
<feature type="domain" description="HpcH/HpaI aldolase/citrate lyase" evidence="4">
    <location>
        <begin position="18"/>
        <end position="241"/>
    </location>
</feature>
<dbReference type="PANTHER" id="PTHR30502:SF0">
    <property type="entry name" value="PHOSPHOENOLPYRUVATE CARBOXYLASE FAMILY PROTEIN"/>
    <property type="match status" value="1"/>
</dbReference>
<gene>
    <name evidence="5" type="ORF">E9232_004089</name>
</gene>
<evidence type="ECO:0000256" key="2">
    <source>
        <dbReference type="ARBA" id="ARBA00022723"/>
    </source>
</evidence>
<protein>
    <submittedName>
        <fullName evidence="5">4-hydroxy-2-oxoheptanedioate aldolase</fullName>
        <ecNumber evidence="5">4.1.2.52</ecNumber>
    </submittedName>
</protein>
<keyword evidence="6" id="KW-1185">Reference proteome</keyword>
<sequence>MFRPNRLKERLRRGDKLFGAWVGSGSPTVAEIMAHAGFDFVILDTEHGPGGIDETINLLRAVQASDTPAVVRVPAHDPVWLKRVLDAGADSLMVPMIESAADAEALVRACRYPPAGRRGYAAGAVRASTYGFEPDYMRKANDNLLLLAQIESKDAVPQAAAIAQVDGIDMVFIGPNDLAGSIGLLEELHDPRVQALVKQIEDAVRPTGTLLGTVPSSASTWAELFDRDYRMVTGGGDVPYLRQAASDSVAAYKAYREGAGARGAKGGGY</sequence>
<organism evidence="5 6">
    <name type="scientific">Inquilinus ginsengisoli</name>
    <dbReference type="NCBI Taxonomy" id="363840"/>
    <lineage>
        <taxon>Bacteria</taxon>
        <taxon>Pseudomonadati</taxon>
        <taxon>Pseudomonadota</taxon>
        <taxon>Alphaproteobacteria</taxon>
        <taxon>Rhodospirillales</taxon>
        <taxon>Rhodospirillaceae</taxon>
        <taxon>Inquilinus</taxon>
    </lineage>
</organism>
<reference evidence="5 6" key="1">
    <citation type="submission" date="2023-07" db="EMBL/GenBank/DDBJ databases">
        <title>Sorghum-associated microbial communities from plants grown in Nebraska, USA.</title>
        <authorList>
            <person name="Schachtman D."/>
        </authorList>
    </citation>
    <scope>NUCLEOTIDE SEQUENCE [LARGE SCALE GENOMIC DNA]</scope>
    <source>
        <strain evidence="5 6">584</strain>
    </source>
</reference>
<keyword evidence="2" id="KW-0479">Metal-binding</keyword>
<dbReference type="InterPro" id="IPR040442">
    <property type="entry name" value="Pyrv_kinase-like_dom_sf"/>
</dbReference>
<dbReference type="EMBL" id="JAVDPW010000007">
    <property type="protein sequence ID" value="MDR6291555.1"/>
    <property type="molecule type" value="Genomic_DNA"/>
</dbReference>
<evidence type="ECO:0000313" key="6">
    <source>
        <dbReference type="Proteomes" id="UP001262410"/>
    </source>
</evidence>
<keyword evidence="3 5" id="KW-0456">Lyase</keyword>
<name>A0ABU1JVH5_9PROT</name>
<dbReference type="GO" id="GO:0016829">
    <property type="term" value="F:lyase activity"/>
    <property type="evidence" value="ECO:0007669"/>
    <property type="project" value="UniProtKB-KW"/>
</dbReference>
<evidence type="ECO:0000259" key="4">
    <source>
        <dbReference type="Pfam" id="PF03328"/>
    </source>
</evidence>
<dbReference type="PANTHER" id="PTHR30502">
    <property type="entry name" value="2-KETO-3-DEOXY-L-RHAMNONATE ALDOLASE"/>
    <property type="match status" value="1"/>
</dbReference>
<evidence type="ECO:0000313" key="5">
    <source>
        <dbReference type="EMBL" id="MDR6291555.1"/>
    </source>
</evidence>
<dbReference type="InterPro" id="IPR050251">
    <property type="entry name" value="HpcH-HpaI_aldolase"/>
</dbReference>
<dbReference type="SUPFAM" id="SSF51621">
    <property type="entry name" value="Phosphoenolpyruvate/pyruvate domain"/>
    <property type="match status" value="1"/>
</dbReference>
<evidence type="ECO:0000256" key="1">
    <source>
        <dbReference type="ARBA" id="ARBA00005568"/>
    </source>
</evidence>
<evidence type="ECO:0000256" key="3">
    <source>
        <dbReference type="ARBA" id="ARBA00023239"/>
    </source>
</evidence>
<comment type="caution">
    <text evidence="5">The sequence shown here is derived from an EMBL/GenBank/DDBJ whole genome shotgun (WGS) entry which is preliminary data.</text>
</comment>
<dbReference type="EC" id="4.1.2.52" evidence="5"/>
<dbReference type="Pfam" id="PF03328">
    <property type="entry name" value="HpcH_HpaI"/>
    <property type="match status" value="1"/>
</dbReference>
<dbReference type="Proteomes" id="UP001262410">
    <property type="component" value="Unassembled WGS sequence"/>
</dbReference>
<dbReference type="InterPro" id="IPR015813">
    <property type="entry name" value="Pyrv/PenolPyrv_kinase-like_dom"/>
</dbReference>
<dbReference type="Gene3D" id="3.20.20.60">
    <property type="entry name" value="Phosphoenolpyruvate-binding domains"/>
    <property type="match status" value="1"/>
</dbReference>
<comment type="similarity">
    <text evidence="1">Belongs to the HpcH/HpaI aldolase family.</text>
</comment>
<proteinExistence type="inferred from homology"/>